<comment type="caution">
    <text evidence="1">The sequence shown here is derived from an EMBL/GenBank/DDBJ whole genome shotgun (WGS) entry which is preliminary data.</text>
</comment>
<dbReference type="Proteomes" id="UP000828390">
    <property type="component" value="Unassembled WGS sequence"/>
</dbReference>
<reference evidence="1" key="1">
    <citation type="journal article" date="2019" name="bioRxiv">
        <title>The Genome of the Zebra Mussel, Dreissena polymorpha: A Resource for Invasive Species Research.</title>
        <authorList>
            <person name="McCartney M.A."/>
            <person name="Auch B."/>
            <person name="Kono T."/>
            <person name="Mallez S."/>
            <person name="Zhang Y."/>
            <person name="Obille A."/>
            <person name="Becker A."/>
            <person name="Abrahante J.E."/>
            <person name="Garbe J."/>
            <person name="Badalamenti J.P."/>
            <person name="Herman A."/>
            <person name="Mangelson H."/>
            <person name="Liachko I."/>
            <person name="Sullivan S."/>
            <person name="Sone E.D."/>
            <person name="Koren S."/>
            <person name="Silverstein K.A.T."/>
            <person name="Beckman K.B."/>
            <person name="Gohl D.M."/>
        </authorList>
    </citation>
    <scope>NUCLEOTIDE SEQUENCE</scope>
    <source>
        <strain evidence="1">Duluth1</strain>
        <tissue evidence="1">Whole animal</tissue>
    </source>
</reference>
<protein>
    <submittedName>
        <fullName evidence="1">Uncharacterized protein</fullName>
    </submittedName>
</protein>
<keyword evidence="2" id="KW-1185">Reference proteome</keyword>
<dbReference type="AlphaFoldDB" id="A0A9D4DFG4"/>
<evidence type="ECO:0000313" key="1">
    <source>
        <dbReference type="EMBL" id="KAH3748652.1"/>
    </source>
</evidence>
<dbReference type="EMBL" id="JAIWYP010000010">
    <property type="protein sequence ID" value="KAH3748652.1"/>
    <property type="molecule type" value="Genomic_DNA"/>
</dbReference>
<name>A0A9D4DFG4_DREPO</name>
<proteinExistence type="predicted"/>
<gene>
    <name evidence="1" type="ORF">DPMN_183099</name>
</gene>
<accession>A0A9D4DFG4</accession>
<reference evidence="1" key="2">
    <citation type="submission" date="2020-11" db="EMBL/GenBank/DDBJ databases">
        <authorList>
            <person name="McCartney M.A."/>
            <person name="Auch B."/>
            <person name="Kono T."/>
            <person name="Mallez S."/>
            <person name="Becker A."/>
            <person name="Gohl D.M."/>
            <person name="Silverstein K.A.T."/>
            <person name="Koren S."/>
            <person name="Bechman K.B."/>
            <person name="Herman A."/>
            <person name="Abrahante J.E."/>
            <person name="Garbe J."/>
        </authorList>
    </citation>
    <scope>NUCLEOTIDE SEQUENCE</scope>
    <source>
        <strain evidence="1">Duluth1</strain>
        <tissue evidence="1">Whole animal</tissue>
    </source>
</reference>
<sequence length="74" mass="7997">MVVCTAVKTGLPILSHRHSPSRVERIGVFADYTELSTRAILTLSGACMRRNSSGGIIGPGVTKDLKLMSDDDFF</sequence>
<organism evidence="1 2">
    <name type="scientific">Dreissena polymorpha</name>
    <name type="common">Zebra mussel</name>
    <name type="synonym">Mytilus polymorpha</name>
    <dbReference type="NCBI Taxonomy" id="45954"/>
    <lineage>
        <taxon>Eukaryota</taxon>
        <taxon>Metazoa</taxon>
        <taxon>Spiralia</taxon>
        <taxon>Lophotrochozoa</taxon>
        <taxon>Mollusca</taxon>
        <taxon>Bivalvia</taxon>
        <taxon>Autobranchia</taxon>
        <taxon>Heteroconchia</taxon>
        <taxon>Euheterodonta</taxon>
        <taxon>Imparidentia</taxon>
        <taxon>Neoheterodontei</taxon>
        <taxon>Myida</taxon>
        <taxon>Dreissenoidea</taxon>
        <taxon>Dreissenidae</taxon>
        <taxon>Dreissena</taxon>
    </lineage>
</organism>
<evidence type="ECO:0000313" key="2">
    <source>
        <dbReference type="Proteomes" id="UP000828390"/>
    </source>
</evidence>